<feature type="non-terminal residue" evidence="2">
    <location>
        <position position="1"/>
    </location>
</feature>
<evidence type="ECO:0000313" key="2">
    <source>
        <dbReference type="EMBL" id="GFC91184.1"/>
    </source>
</evidence>
<feature type="region of interest" description="Disordered" evidence="1">
    <location>
        <begin position="1"/>
        <end position="25"/>
    </location>
</feature>
<gene>
    <name evidence="2" type="ORF">Tci_863154</name>
</gene>
<comment type="caution">
    <text evidence="2">The sequence shown here is derived from an EMBL/GenBank/DDBJ whole genome shotgun (WGS) entry which is preliminary data.</text>
</comment>
<evidence type="ECO:0000256" key="1">
    <source>
        <dbReference type="SAM" id="MobiDB-lite"/>
    </source>
</evidence>
<dbReference type="AlphaFoldDB" id="A0A699S191"/>
<reference evidence="2" key="1">
    <citation type="journal article" date="2019" name="Sci. Rep.">
        <title>Draft genome of Tanacetum cinerariifolium, the natural source of mosquito coil.</title>
        <authorList>
            <person name="Yamashiro T."/>
            <person name="Shiraishi A."/>
            <person name="Satake H."/>
            <person name="Nakayama K."/>
        </authorList>
    </citation>
    <scope>NUCLEOTIDE SEQUENCE</scope>
</reference>
<proteinExistence type="predicted"/>
<name>A0A699S191_TANCI</name>
<organism evidence="2">
    <name type="scientific">Tanacetum cinerariifolium</name>
    <name type="common">Dalmatian daisy</name>
    <name type="synonym">Chrysanthemum cinerariifolium</name>
    <dbReference type="NCBI Taxonomy" id="118510"/>
    <lineage>
        <taxon>Eukaryota</taxon>
        <taxon>Viridiplantae</taxon>
        <taxon>Streptophyta</taxon>
        <taxon>Embryophyta</taxon>
        <taxon>Tracheophyta</taxon>
        <taxon>Spermatophyta</taxon>
        <taxon>Magnoliopsida</taxon>
        <taxon>eudicotyledons</taxon>
        <taxon>Gunneridae</taxon>
        <taxon>Pentapetalae</taxon>
        <taxon>asterids</taxon>
        <taxon>campanulids</taxon>
        <taxon>Asterales</taxon>
        <taxon>Asteraceae</taxon>
        <taxon>Asteroideae</taxon>
        <taxon>Anthemideae</taxon>
        <taxon>Anthemidinae</taxon>
        <taxon>Tanacetum</taxon>
    </lineage>
</organism>
<protein>
    <submittedName>
        <fullName evidence="2">Uncharacterized protein</fullName>
    </submittedName>
</protein>
<accession>A0A699S191</accession>
<dbReference type="EMBL" id="BKCJ011130333">
    <property type="protein sequence ID" value="GFC91184.1"/>
    <property type="molecule type" value="Genomic_DNA"/>
</dbReference>
<feature type="non-terminal residue" evidence="2">
    <location>
        <position position="157"/>
    </location>
</feature>
<sequence length="157" mass="16856">EASPRVTSLGGGEGRGCSKHGGMDQGEYLLVGDTVKDSDKSADKRSDSTDDMANVLGTMGAANILASGGLRSVFTTARLSVATASTVVSPAPTKEKVLEQMSAQLARDLEAKFAQEDQIIREQAERDSEIVKIHAERELVMMIAKLNRSNEIVEKYL</sequence>